<keyword evidence="2" id="KW-1185">Reference proteome</keyword>
<sequence length="118" mass="13808">MVVPYHVSGILERYTVKMEDDFMFSRVVHSRCEYVRAGDFDYNFVIPKKLVIKLKAVVKAEKLKCENRTNFNHRQRDEHPEGYTEEVMAFFPGGSPHFTSGAVYRMAQYHSVTKKRNA</sequence>
<proteinExistence type="predicted"/>
<reference evidence="1 2" key="1">
    <citation type="journal article" date="2017" name="Genome Biol. Evol.">
        <title>Phytophthora megakarya and P. palmivora, closely related causal agents of cacao black pod rot, underwent increases in genome sizes and gene numbers by different mechanisms.</title>
        <authorList>
            <person name="Ali S.S."/>
            <person name="Shao J."/>
            <person name="Lary D.J."/>
            <person name="Kronmiller B."/>
            <person name="Shen D."/>
            <person name="Strem M.D."/>
            <person name="Amoako-Attah I."/>
            <person name="Akrofi A.Y."/>
            <person name="Begoude B.A."/>
            <person name="Ten Hoopen G.M."/>
            <person name="Coulibaly K."/>
            <person name="Kebe B.I."/>
            <person name="Melnick R.L."/>
            <person name="Guiltinan M.J."/>
            <person name="Tyler B.M."/>
            <person name="Meinhardt L.W."/>
            <person name="Bailey B.A."/>
        </authorList>
    </citation>
    <scope>NUCLEOTIDE SEQUENCE [LARGE SCALE GENOMIC DNA]</scope>
    <source>
        <strain evidence="2">sbr112.9</strain>
    </source>
</reference>
<gene>
    <name evidence="1" type="ORF">PHPALM_3503</name>
</gene>
<dbReference type="Proteomes" id="UP000237271">
    <property type="component" value="Unassembled WGS sequence"/>
</dbReference>
<protein>
    <submittedName>
        <fullName evidence="1">Uncharacterized protein</fullName>
    </submittedName>
</protein>
<organism evidence="1 2">
    <name type="scientific">Phytophthora palmivora</name>
    <dbReference type="NCBI Taxonomy" id="4796"/>
    <lineage>
        <taxon>Eukaryota</taxon>
        <taxon>Sar</taxon>
        <taxon>Stramenopiles</taxon>
        <taxon>Oomycota</taxon>
        <taxon>Peronosporomycetes</taxon>
        <taxon>Peronosporales</taxon>
        <taxon>Peronosporaceae</taxon>
        <taxon>Phytophthora</taxon>
    </lineage>
</organism>
<evidence type="ECO:0000313" key="2">
    <source>
        <dbReference type="Proteomes" id="UP000237271"/>
    </source>
</evidence>
<accession>A0A2P4YM84</accession>
<evidence type="ECO:0000313" key="1">
    <source>
        <dbReference type="EMBL" id="POM78912.1"/>
    </source>
</evidence>
<dbReference type="EMBL" id="NCKW01001876">
    <property type="protein sequence ID" value="POM78912.1"/>
    <property type="molecule type" value="Genomic_DNA"/>
</dbReference>
<comment type="caution">
    <text evidence="1">The sequence shown here is derived from an EMBL/GenBank/DDBJ whole genome shotgun (WGS) entry which is preliminary data.</text>
</comment>
<dbReference type="OrthoDB" id="90615at2759"/>
<dbReference type="AlphaFoldDB" id="A0A2P4YM84"/>
<name>A0A2P4YM84_9STRA</name>